<keyword evidence="3" id="KW-1133">Transmembrane helix</keyword>
<evidence type="ECO:0000256" key="3">
    <source>
        <dbReference type="SAM" id="Phobius"/>
    </source>
</evidence>
<keyword evidence="3" id="KW-0472">Membrane</keyword>
<dbReference type="GO" id="GO:0005789">
    <property type="term" value="C:endoplasmic reticulum membrane"/>
    <property type="evidence" value="ECO:0007669"/>
    <property type="project" value="TreeGrafter"/>
</dbReference>
<keyword evidence="3" id="KW-0812">Transmembrane</keyword>
<evidence type="ECO:0000256" key="1">
    <source>
        <dbReference type="ARBA" id="ARBA00022729"/>
    </source>
</evidence>
<gene>
    <name evidence="4" type="ORF">WJX73_002606</name>
</gene>
<dbReference type="InterPro" id="IPR011893">
    <property type="entry name" value="Selenoprotein_Rdx-typ"/>
</dbReference>
<dbReference type="Proteomes" id="UP001465755">
    <property type="component" value="Unassembled WGS sequence"/>
</dbReference>
<feature type="transmembrane region" description="Helical" evidence="3">
    <location>
        <begin position="16"/>
        <end position="34"/>
    </location>
</feature>
<dbReference type="AlphaFoldDB" id="A0AAW1Q0Q7"/>
<dbReference type="PANTHER" id="PTHR13544:SF0">
    <property type="entry name" value="THIOREDOXIN REDUCTASE-LIKE SELENOPROTEIN T"/>
    <property type="match status" value="1"/>
</dbReference>
<dbReference type="EMBL" id="JALJOQ010000003">
    <property type="protein sequence ID" value="KAK9813674.1"/>
    <property type="molecule type" value="Genomic_DNA"/>
</dbReference>
<evidence type="ECO:0008006" key="6">
    <source>
        <dbReference type="Google" id="ProtNLM"/>
    </source>
</evidence>
<sequence>MSVQGSNYPVPPFKAVLAKLVFGAQIGVIALILLGERAFAAIGTPVPDWFQRAQQNKLPLLMGVWFMGNALHNSMMQTGAFEVFYDGHQVFSKLQTGRLPSIDELLNGMSAIMAQNGR</sequence>
<dbReference type="GO" id="GO:0004791">
    <property type="term" value="F:thioredoxin-disulfide reductase (NADPH) activity"/>
    <property type="evidence" value="ECO:0007669"/>
    <property type="project" value="TreeGrafter"/>
</dbReference>
<evidence type="ECO:0000313" key="5">
    <source>
        <dbReference type="Proteomes" id="UP001465755"/>
    </source>
</evidence>
<protein>
    <recommendedName>
        <fullName evidence="6">Selenoprotein T</fullName>
    </recommendedName>
</protein>
<evidence type="ECO:0000256" key="2">
    <source>
        <dbReference type="ARBA" id="ARBA00023284"/>
    </source>
</evidence>
<keyword evidence="2" id="KW-0676">Redox-active center</keyword>
<dbReference type="NCBIfam" id="TIGR02174">
    <property type="entry name" value="CXXU_selWTH"/>
    <property type="match status" value="1"/>
</dbReference>
<dbReference type="PANTHER" id="PTHR13544">
    <property type="entry name" value="SELENOPROTEIN T"/>
    <property type="match status" value="1"/>
</dbReference>
<accession>A0AAW1Q0Q7</accession>
<dbReference type="SUPFAM" id="SSF52833">
    <property type="entry name" value="Thioredoxin-like"/>
    <property type="match status" value="1"/>
</dbReference>
<keyword evidence="5" id="KW-1185">Reference proteome</keyword>
<keyword evidence="1" id="KW-0732">Signal</keyword>
<dbReference type="GO" id="GO:0045454">
    <property type="term" value="P:cell redox homeostasis"/>
    <property type="evidence" value="ECO:0007669"/>
    <property type="project" value="TreeGrafter"/>
</dbReference>
<dbReference type="Gene3D" id="3.40.30.10">
    <property type="entry name" value="Glutaredoxin"/>
    <property type="match status" value="1"/>
</dbReference>
<dbReference type="InterPro" id="IPR036249">
    <property type="entry name" value="Thioredoxin-like_sf"/>
</dbReference>
<proteinExistence type="predicted"/>
<reference evidence="4 5" key="1">
    <citation type="journal article" date="2024" name="Nat. Commun.">
        <title>Phylogenomics reveals the evolutionary origins of lichenization in chlorophyte algae.</title>
        <authorList>
            <person name="Puginier C."/>
            <person name="Libourel C."/>
            <person name="Otte J."/>
            <person name="Skaloud P."/>
            <person name="Haon M."/>
            <person name="Grisel S."/>
            <person name="Petersen M."/>
            <person name="Berrin J.G."/>
            <person name="Delaux P.M."/>
            <person name="Dal Grande F."/>
            <person name="Keller J."/>
        </authorList>
    </citation>
    <scope>NUCLEOTIDE SEQUENCE [LARGE SCALE GENOMIC DNA]</scope>
    <source>
        <strain evidence="4 5">SAG 2036</strain>
    </source>
</reference>
<organism evidence="4 5">
    <name type="scientific">Symbiochloris irregularis</name>
    <dbReference type="NCBI Taxonomy" id="706552"/>
    <lineage>
        <taxon>Eukaryota</taxon>
        <taxon>Viridiplantae</taxon>
        <taxon>Chlorophyta</taxon>
        <taxon>core chlorophytes</taxon>
        <taxon>Trebouxiophyceae</taxon>
        <taxon>Trebouxiales</taxon>
        <taxon>Trebouxiaceae</taxon>
        <taxon>Symbiochloris</taxon>
    </lineage>
</organism>
<name>A0AAW1Q0Q7_9CHLO</name>
<dbReference type="InterPro" id="IPR019389">
    <property type="entry name" value="Selenoprotein_T"/>
</dbReference>
<evidence type="ECO:0000313" key="4">
    <source>
        <dbReference type="EMBL" id="KAK9813674.1"/>
    </source>
</evidence>
<comment type="caution">
    <text evidence="4">The sequence shown here is derived from an EMBL/GenBank/DDBJ whole genome shotgun (WGS) entry which is preliminary data.</text>
</comment>
<dbReference type="Pfam" id="PF10262">
    <property type="entry name" value="Rdx"/>
    <property type="match status" value="1"/>
</dbReference>